<reference evidence="2 3" key="1">
    <citation type="submission" date="2023-02" db="EMBL/GenBank/DDBJ databases">
        <title>Genome sequence of Lentisphaera profundi SAORIC-696.</title>
        <authorList>
            <person name="Kim e."/>
            <person name="Cho J.-C."/>
            <person name="Choi A."/>
            <person name="Kang I."/>
        </authorList>
    </citation>
    <scope>NUCLEOTIDE SEQUENCE [LARGE SCALE GENOMIC DNA]</scope>
    <source>
        <strain evidence="2 3">SAORIC-696</strain>
    </source>
</reference>
<dbReference type="SUPFAM" id="SSF53254">
    <property type="entry name" value="Phosphoglycerate mutase-like"/>
    <property type="match status" value="1"/>
</dbReference>
<dbReference type="Gene3D" id="3.40.50.1240">
    <property type="entry name" value="Phosphoglycerate mutase-like"/>
    <property type="match status" value="1"/>
</dbReference>
<keyword evidence="3" id="KW-1185">Reference proteome</keyword>
<protein>
    <submittedName>
        <fullName evidence="2">Histidine phosphatase family protein</fullName>
    </submittedName>
</protein>
<organism evidence="2 3">
    <name type="scientific">Lentisphaera profundi</name>
    <dbReference type="NCBI Taxonomy" id="1658616"/>
    <lineage>
        <taxon>Bacteria</taxon>
        <taxon>Pseudomonadati</taxon>
        <taxon>Lentisphaerota</taxon>
        <taxon>Lentisphaeria</taxon>
        <taxon>Lentisphaerales</taxon>
        <taxon>Lentisphaeraceae</taxon>
        <taxon>Lentisphaera</taxon>
    </lineage>
</organism>
<dbReference type="Proteomes" id="UP001214250">
    <property type="component" value="Chromosome 1"/>
</dbReference>
<proteinExistence type="predicted"/>
<dbReference type="RefSeq" id="WP_274148674.1">
    <property type="nucleotide sequence ID" value="NZ_CP117811.1"/>
</dbReference>
<gene>
    <name evidence="2" type="ORF">PQO03_05980</name>
</gene>
<dbReference type="PANTHER" id="PTHR46517">
    <property type="entry name" value="FRUCTOSE-2,6-BISPHOSPHATASE TIGAR"/>
    <property type="match status" value="1"/>
</dbReference>
<evidence type="ECO:0000313" key="2">
    <source>
        <dbReference type="EMBL" id="WDE95268.1"/>
    </source>
</evidence>
<dbReference type="Pfam" id="PF00300">
    <property type="entry name" value="His_Phos_1"/>
    <property type="match status" value="1"/>
</dbReference>
<dbReference type="SMART" id="SM00855">
    <property type="entry name" value="PGAM"/>
    <property type="match status" value="1"/>
</dbReference>
<dbReference type="PANTHER" id="PTHR46517:SF1">
    <property type="entry name" value="FRUCTOSE-2,6-BISPHOSPHATASE TIGAR"/>
    <property type="match status" value="1"/>
</dbReference>
<accession>A0ABY7VML8</accession>
<evidence type="ECO:0000256" key="1">
    <source>
        <dbReference type="ARBA" id="ARBA00022801"/>
    </source>
</evidence>
<evidence type="ECO:0000313" key="3">
    <source>
        <dbReference type="Proteomes" id="UP001214250"/>
    </source>
</evidence>
<dbReference type="CDD" id="cd07067">
    <property type="entry name" value="HP_PGM_like"/>
    <property type="match status" value="1"/>
</dbReference>
<sequence length="184" mass="20575">MKLHLIRHAKTRANANGFLSCEAEEPLNQEGFQQASLLAKYIATIQFDKIWCSPLLRAKQTLAPFIESARFTPEYLPLLCEGQLNLNPSAPISTPEFSKESNLPKASESVGSFRGRVSEFLSMVASENTDITVICITHGHFIREALNLFLGASNYTRFPIGNCSDTLIELGEHQFIHYVNRTTI</sequence>
<dbReference type="EMBL" id="CP117811">
    <property type="protein sequence ID" value="WDE95268.1"/>
    <property type="molecule type" value="Genomic_DNA"/>
</dbReference>
<name>A0ABY7VML8_9BACT</name>
<keyword evidence="1" id="KW-0378">Hydrolase</keyword>
<dbReference type="InterPro" id="IPR029033">
    <property type="entry name" value="His_PPase_superfam"/>
</dbReference>
<dbReference type="InterPro" id="IPR051695">
    <property type="entry name" value="Phosphoglycerate_Mutase"/>
</dbReference>
<dbReference type="InterPro" id="IPR013078">
    <property type="entry name" value="His_Pase_superF_clade-1"/>
</dbReference>